<dbReference type="KEGG" id="lrs:PX52LOC_02622"/>
<organism evidence="1 2">
    <name type="scientific">Limnoglobus roseus</name>
    <dbReference type="NCBI Taxonomy" id="2598579"/>
    <lineage>
        <taxon>Bacteria</taxon>
        <taxon>Pseudomonadati</taxon>
        <taxon>Planctomycetota</taxon>
        <taxon>Planctomycetia</taxon>
        <taxon>Gemmatales</taxon>
        <taxon>Gemmataceae</taxon>
        <taxon>Limnoglobus</taxon>
    </lineage>
</organism>
<dbReference type="Proteomes" id="UP000324974">
    <property type="component" value="Chromosome"/>
</dbReference>
<reference evidence="2" key="1">
    <citation type="submission" date="2019-08" db="EMBL/GenBank/DDBJ databases">
        <title>Limnoglobus roseus gen. nov., sp. nov., a novel freshwater planctomycete with a giant genome from the family Gemmataceae.</title>
        <authorList>
            <person name="Kulichevskaya I.S."/>
            <person name="Naumoff D.G."/>
            <person name="Miroshnikov K."/>
            <person name="Ivanova A."/>
            <person name="Philippov D.A."/>
            <person name="Hakobyan A."/>
            <person name="Rijpstra I.C."/>
            <person name="Sinninghe Damste J.S."/>
            <person name="Liesack W."/>
            <person name="Dedysh S.N."/>
        </authorList>
    </citation>
    <scope>NUCLEOTIDE SEQUENCE [LARGE SCALE GENOMIC DNA]</scope>
    <source>
        <strain evidence="2">PX52</strain>
    </source>
</reference>
<dbReference type="EMBL" id="CP042425">
    <property type="protein sequence ID" value="QEL15687.1"/>
    <property type="molecule type" value="Genomic_DNA"/>
</dbReference>
<name>A0A5C1ABW7_9BACT</name>
<accession>A0A5C1ABW7</accession>
<proteinExistence type="predicted"/>
<sequence>MEAEGRVSKVLKELVERLAVAPTQANRDAFLRGLVMSMIWTPIRTQKEGPPQPMTLGPDGQPALLVYADGSAALREPGVKSAGGGPGRESLERALASGAKLTVTTGHETTAPQAVVTAGEIPAVLALGRAEDPVLGVITWHPSSDDDNGFWEFEAGPVENHSVAGVVVPDAPWESIRPDELSRIRQTVQWVRGNDFAVRSHIAAEMWDWWYNEYCDPPDREEVRTQEEFRDKLSLEVIRFEPGEDGFLDYADHGLVCGYGIRVYVRPDGRFTRGPEIG</sequence>
<evidence type="ECO:0000313" key="2">
    <source>
        <dbReference type="Proteomes" id="UP000324974"/>
    </source>
</evidence>
<evidence type="ECO:0000313" key="1">
    <source>
        <dbReference type="EMBL" id="QEL15687.1"/>
    </source>
</evidence>
<dbReference type="AlphaFoldDB" id="A0A5C1ABW7"/>
<keyword evidence="2" id="KW-1185">Reference proteome</keyword>
<protein>
    <recommendedName>
        <fullName evidence="3">DUF2262 domain-containing protein</fullName>
    </recommendedName>
</protein>
<evidence type="ECO:0008006" key="3">
    <source>
        <dbReference type="Google" id="ProtNLM"/>
    </source>
</evidence>
<gene>
    <name evidence="1" type="ORF">PX52LOC_02622</name>
</gene>